<dbReference type="Pfam" id="PF01230">
    <property type="entry name" value="HIT"/>
    <property type="match status" value="1"/>
</dbReference>
<accession>A0A6M1SSF3</accession>
<dbReference type="InterPro" id="IPR052908">
    <property type="entry name" value="AP-4-A_phosphorylase"/>
</dbReference>
<evidence type="ECO:0000256" key="1">
    <source>
        <dbReference type="PROSITE-ProRule" id="PRU00464"/>
    </source>
</evidence>
<dbReference type="PANTHER" id="PTHR42997:SF1">
    <property type="entry name" value="AP-4-A PHOSPHORYLASE"/>
    <property type="match status" value="1"/>
</dbReference>
<dbReference type="Proteomes" id="UP000473278">
    <property type="component" value="Unassembled WGS sequence"/>
</dbReference>
<dbReference type="EMBL" id="JAALLT010000001">
    <property type="protein sequence ID" value="NGP75018.1"/>
    <property type="molecule type" value="Genomic_DNA"/>
</dbReference>
<organism evidence="3 4">
    <name type="scientific">Halalkalibaculum roseum</name>
    <dbReference type="NCBI Taxonomy" id="2709311"/>
    <lineage>
        <taxon>Bacteria</taxon>
        <taxon>Pseudomonadati</taxon>
        <taxon>Balneolota</taxon>
        <taxon>Balneolia</taxon>
        <taxon>Balneolales</taxon>
        <taxon>Balneolaceae</taxon>
        <taxon>Halalkalibaculum</taxon>
    </lineage>
</organism>
<protein>
    <submittedName>
        <fullName evidence="3">HIT family protein</fullName>
    </submittedName>
</protein>
<keyword evidence="4" id="KW-1185">Reference proteome</keyword>
<name>A0A6M1SSF3_9BACT</name>
<evidence type="ECO:0000313" key="3">
    <source>
        <dbReference type="EMBL" id="NGP75018.1"/>
    </source>
</evidence>
<feature type="short sequence motif" description="Histidine triad motif" evidence="1">
    <location>
        <begin position="94"/>
        <end position="98"/>
    </location>
</feature>
<dbReference type="SUPFAM" id="SSF54197">
    <property type="entry name" value="HIT-like"/>
    <property type="match status" value="1"/>
</dbReference>
<dbReference type="AlphaFoldDB" id="A0A6M1SSF3"/>
<evidence type="ECO:0000313" key="4">
    <source>
        <dbReference type="Proteomes" id="UP000473278"/>
    </source>
</evidence>
<dbReference type="Gene3D" id="3.30.428.10">
    <property type="entry name" value="HIT-like"/>
    <property type="match status" value="1"/>
</dbReference>
<sequence length="124" mass="14133">MPDMSCPFCNTGEEMIAENELCFAMYDRYPASPGHTLIISRRHAGDFFDLTEEEKTACFELLQKVKQKLQKKHRPDGWNIGMNCGSEAGQTVFHFHCHLIPRYKGDMDDPSGGVRHSVEGKGYY</sequence>
<comment type="caution">
    <text evidence="3">The sequence shown here is derived from an EMBL/GenBank/DDBJ whole genome shotgun (WGS) entry which is preliminary data.</text>
</comment>
<dbReference type="InterPro" id="IPR011146">
    <property type="entry name" value="HIT-like"/>
</dbReference>
<evidence type="ECO:0000259" key="2">
    <source>
        <dbReference type="PROSITE" id="PS51084"/>
    </source>
</evidence>
<dbReference type="GO" id="GO:0003824">
    <property type="term" value="F:catalytic activity"/>
    <property type="evidence" value="ECO:0007669"/>
    <property type="project" value="InterPro"/>
</dbReference>
<reference evidence="3 4" key="1">
    <citation type="submission" date="2020-02" db="EMBL/GenBank/DDBJ databases">
        <title>Balneolaceae bacterium YR4-1, complete genome.</title>
        <authorList>
            <person name="Li Y."/>
            <person name="Wu S."/>
        </authorList>
    </citation>
    <scope>NUCLEOTIDE SEQUENCE [LARGE SCALE GENOMIC DNA]</scope>
    <source>
        <strain evidence="3 4">YR4-1</strain>
    </source>
</reference>
<dbReference type="InterPro" id="IPR036265">
    <property type="entry name" value="HIT-like_sf"/>
</dbReference>
<gene>
    <name evidence="3" type="ORF">G3570_00115</name>
</gene>
<dbReference type="RefSeq" id="WP_165138007.1">
    <property type="nucleotide sequence ID" value="NZ_JAALLT010000001.1"/>
</dbReference>
<dbReference type="PROSITE" id="PS51084">
    <property type="entry name" value="HIT_2"/>
    <property type="match status" value="1"/>
</dbReference>
<proteinExistence type="predicted"/>
<feature type="domain" description="HIT" evidence="2">
    <location>
        <begin position="4"/>
        <end position="109"/>
    </location>
</feature>
<dbReference type="PANTHER" id="PTHR42997">
    <property type="entry name" value="HIT FAMILY HYDROLASE"/>
    <property type="match status" value="1"/>
</dbReference>